<dbReference type="EMBL" id="AUZY01011709">
    <property type="protein sequence ID" value="EQD33269.1"/>
    <property type="molecule type" value="Genomic_DNA"/>
</dbReference>
<evidence type="ECO:0000256" key="2">
    <source>
        <dbReference type="ARBA" id="ARBA00022630"/>
    </source>
</evidence>
<dbReference type="Pfam" id="PF01070">
    <property type="entry name" value="FMN_dh"/>
    <property type="match status" value="1"/>
</dbReference>
<keyword evidence="2" id="KW-0285">Flavoprotein</keyword>
<gene>
    <name evidence="6" type="ORF">B1B_17529</name>
</gene>
<dbReference type="InterPro" id="IPR013785">
    <property type="entry name" value="Aldolase_TIM"/>
</dbReference>
<feature type="non-terminal residue" evidence="6">
    <location>
        <position position="127"/>
    </location>
</feature>
<dbReference type="GO" id="GO:0005886">
    <property type="term" value="C:plasma membrane"/>
    <property type="evidence" value="ECO:0007669"/>
    <property type="project" value="TreeGrafter"/>
</dbReference>
<dbReference type="InterPro" id="IPR000262">
    <property type="entry name" value="FMN-dep_DH"/>
</dbReference>
<keyword evidence="4" id="KW-0560">Oxidoreductase</keyword>
<proteinExistence type="predicted"/>
<evidence type="ECO:0000256" key="1">
    <source>
        <dbReference type="ARBA" id="ARBA00001917"/>
    </source>
</evidence>
<evidence type="ECO:0000313" key="6">
    <source>
        <dbReference type="EMBL" id="EQD33269.1"/>
    </source>
</evidence>
<evidence type="ECO:0000259" key="5">
    <source>
        <dbReference type="PROSITE" id="PS51349"/>
    </source>
</evidence>
<name>T0ZX74_9ZZZZ</name>
<comment type="cofactor">
    <cofactor evidence="1">
        <name>FMN</name>
        <dbReference type="ChEBI" id="CHEBI:58210"/>
    </cofactor>
</comment>
<reference evidence="6" key="2">
    <citation type="journal article" date="2014" name="ISME J.">
        <title>Microbial stratification in low pH oxic and suboxic macroscopic growths along an acid mine drainage.</title>
        <authorList>
            <person name="Mendez-Garcia C."/>
            <person name="Mesa V."/>
            <person name="Sprenger R.R."/>
            <person name="Richter M."/>
            <person name="Diez M.S."/>
            <person name="Solano J."/>
            <person name="Bargiela R."/>
            <person name="Golyshina O.V."/>
            <person name="Manteca A."/>
            <person name="Ramos J.L."/>
            <person name="Gallego J.R."/>
            <person name="Llorente I."/>
            <person name="Martins Dos Santos V.A."/>
            <person name="Jensen O.N."/>
            <person name="Pelaez A.I."/>
            <person name="Sanchez J."/>
            <person name="Ferrer M."/>
        </authorList>
    </citation>
    <scope>NUCLEOTIDE SEQUENCE</scope>
</reference>
<keyword evidence="3" id="KW-0288">FMN</keyword>
<dbReference type="SUPFAM" id="SSF51395">
    <property type="entry name" value="FMN-linked oxidoreductases"/>
    <property type="match status" value="1"/>
</dbReference>
<dbReference type="AlphaFoldDB" id="T0ZX74"/>
<evidence type="ECO:0000256" key="4">
    <source>
        <dbReference type="ARBA" id="ARBA00023002"/>
    </source>
</evidence>
<organism evidence="6">
    <name type="scientific">mine drainage metagenome</name>
    <dbReference type="NCBI Taxonomy" id="410659"/>
    <lineage>
        <taxon>unclassified sequences</taxon>
        <taxon>metagenomes</taxon>
        <taxon>ecological metagenomes</taxon>
    </lineage>
</organism>
<dbReference type="Gene3D" id="3.20.20.70">
    <property type="entry name" value="Aldolase class I"/>
    <property type="match status" value="1"/>
</dbReference>
<dbReference type="InterPro" id="IPR037396">
    <property type="entry name" value="FMN_HAD"/>
</dbReference>
<feature type="domain" description="FMN hydroxy acid dehydrogenase" evidence="5">
    <location>
        <begin position="11"/>
        <end position="127"/>
    </location>
</feature>
<dbReference type="PANTHER" id="PTHR10578:SF107">
    <property type="entry name" value="2-HYDROXYACID OXIDASE 1"/>
    <property type="match status" value="1"/>
</dbReference>
<protein>
    <submittedName>
        <fullName evidence="6">(S)-mandelate dehydrogenase</fullName>
    </submittedName>
</protein>
<evidence type="ECO:0000256" key="3">
    <source>
        <dbReference type="ARBA" id="ARBA00022643"/>
    </source>
</evidence>
<sequence>MSWKRRPFDGREIASAHNIADLRAVARRRVPGFVFEYVEGGAEDEATLSGNRAAFAALRFVPPTLIDTQGRGLGTELFGAPCGAPLAIAPTGLNGMLHPHGDIALARAAAAFGIPFTLSTLSTTLLE</sequence>
<dbReference type="GO" id="GO:0004459">
    <property type="term" value="F:L-lactate dehydrogenase (NAD+) activity"/>
    <property type="evidence" value="ECO:0007669"/>
    <property type="project" value="TreeGrafter"/>
</dbReference>
<reference evidence="6" key="1">
    <citation type="submission" date="2013-08" db="EMBL/GenBank/DDBJ databases">
        <authorList>
            <person name="Mendez C."/>
            <person name="Richter M."/>
            <person name="Ferrer M."/>
            <person name="Sanchez J."/>
        </authorList>
    </citation>
    <scope>NUCLEOTIDE SEQUENCE</scope>
</reference>
<dbReference type="GO" id="GO:0009060">
    <property type="term" value="P:aerobic respiration"/>
    <property type="evidence" value="ECO:0007669"/>
    <property type="project" value="TreeGrafter"/>
</dbReference>
<accession>T0ZX74</accession>
<dbReference type="PROSITE" id="PS51349">
    <property type="entry name" value="FMN_HYDROXY_ACID_DH_2"/>
    <property type="match status" value="1"/>
</dbReference>
<comment type="caution">
    <text evidence="6">The sequence shown here is derived from an EMBL/GenBank/DDBJ whole genome shotgun (WGS) entry which is preliminary data.</text>
</comment>
<dbReference type="PANTHER" id="PTHR10578">
    <property type="entry name" value="S -2-HYDROXY-ACID OXIDASE-RELATED"/>
    <property type="match status" value="1"/>
</dbReference>